<reference evidence="2" key="1">
    <citation type="journal article" date="2014" name="Int. J. Syst. Evol. Microbiol.">
        <title>Complete genome sequence of Corynebacterium casei LMG S-19264T (=DSM 44701T), isolated from a smear-ripened cheese.</title>
        <authorList>
            <consortium name="US DOE Joint Genome Institute (JGI-PGF)"/>
            <person name="Walter F."/>
            <person name="Albersmeier A."/>
            <person name="Kalinowski J."/>
            <person name="Ruckert C."/>
        </authorList>
    </citation>
    <scope>NUCLEOTIDE SEQUENCE</scope>
    <source>
        <strain evidence="2">CGMCC 4.7110</strain>
    </source>
</reference>
<name>A0A917X984_9ACTN</name>
<evidence type="ECO:0008006" key="4">
    <source>
        <dbReference type="Google" id="ProtNLM"/>
    </source>
</evidence>
<keyword evidence="1" id="KW-1133">Transmembrane helix</keyword>
<comment type="caution">
    <text evidence="2">The sequence shown here is derived from an EMBL/GenBank/DDBJ whole genome shotgun (WGS) entry which is preliminary data.</text>
</comment>
<feature type="transmembrane region" description="Helical" evidence="1">
    <location>
        <begin position="598"/>
        <end position="621"/>
    </location>
</feature>
<proteinExistence type="predicted"/>
<dbReference type="RefSeq" id="WP_189261647.1">
    <property type="nucleotide sequence ID" value="NZ_BMML01000002.1"/>
</dbReference>
<dbReference type="Proteomes" id="UP000653411">
    <property type="component" value="Unassembled WGS sequence"/>
</dbReference>
<evidence type="ECO:0000313" key="3">
    <source>
        <dbReference type="Proteomes" id="UP000653411"/>
    </source>
</evidence>
<dbReference type="AlphaFoldDB" id="A0A917X984"/>
<dbReference type="EMBL" id="BMML01000002">
    <property type="protein sequence ID" value="GGM94629.1"/>
    <property type="molecule type" value="Genomic_DNA"/>
</dbReference>
<gene>
    <name evidence="2" type="ORF">GCM10011578_013700</name>
</gene>
<evidence type="ECO:0000256" key="1">
    <source>
        <dbReference type="SAM" id="Phobius"/>
    </source>
</evidence>
<keyword evidence="3" id="KW-1185">Reference proteome</keyword>
<sequence length="628" mass="66864">MSDDGPPDDWDAHERRLWEAYRHGEWCEDVPEVRAEALRWLLVAAPRPAPGRLARLRLRGARITGTLDLAEAAVQGAIRLDACRFEEVPCFDGGQFGVLQLKDCALPGLSAAGARVGQECEIVGCALDGTLNLRSLTVGTHLLLDRSTVRVPDGTAAVDARSLAVEEHLSATGLVCTGPVRLGSSRVQDTLGFRGARLQGDRACLQAPELTVGGGLYLDRGFSGDGGIDLYGASIGGSLHLEDATLTGPDAPGGEPALQLLCASVGGDIQAGSGFGVRGSVDMRDTSVRGSVVLRRARLHHPAGTALRAHRLHVGGDLDCRAGFTSQGTVDLCDARVGGSALFEGAELTGLAGAAALRANGIEVGAEFNCCDGLTAHGRISLSSITVRARLCFENALLDVPAGERALICRRSAAAELTLKPREAPQGIVDLSHTRVGVLRDDPAGWSRSLVLEGLAYDSAKPALPGHRRLTWLDRDPAGFAPQPYEQLAANYRRHGRDADARLVLLAKQRRRRATLAWPARIWSLLQDLTVGYGYRPLRAVLLLAVFFTVGTVLFAARPPSPYGDGTPPDFQPAVYTLDLLLPVVDFGQERSYSSHGAMQWVVVVLVSVGWVLVTTVVAGANRVLRRS</sequence>
<feature type="transmembrane region" description="Helical" evidence="1">
    <location>
        <begin position="540"/>
        <end position="557"/>
    </location>
</feature>
<evidence type="ECO:0000313" key="2">
    <source>
        <dbReference type="EMBL" id="GGM94629.1"/>
    </source>
</evidence>
<reference evidence="2" key="2">
    <citation type="submission" date="2020-09" db="EMBL/GenBank/DDBJ databases">
        <authorList>
            <person name="Sun Q."/>
            <person name="Zhou Y."/>
        </authorList>
    </citation>
    <scope>NUCLEOTIDE SEQUENCE</scope>
    <source>
        <strain evidence="2">CGMCC 4.7110</strain>
    </source>
</reference>
<organism evidence="2 3">
    <name type="scientific">Streptomyces fuscichromogenes</name>
    <dbReference type="NCBI Taxonomy" id="1324013"/>
    <lineage>
        <taxon>Bacteria</taxon>
        <taxon>Bacillati</taxon>
        <taxon>Actinomycetota</taxon>
        <taxon>Actinomycetes</taxon>
        <taxon>Kitasatosporales</taxon>
        <taxon>Streptomycetaceae</taxon>
        <taxon>Streptomyces</taxon>
    </lineage>
</organism>
<protein>
    <recommendedName>
        <fullName evidence="4">Membrane-associated oxidoreductase</fullName>
    </recommendedName>
</protein>
<keyword evidence="1" id="KW-0472">Membrane</keyword>
<keyword evidence="1" id="KW-0812">Transmembrane</keyword>
<accession>A0A917X984</accession>